<evidence type="ECO:0000256" key="10">
    <source>
        <dbReference type="HAMAP-Rule" id="MF_00942"/>
    </source>
</evidence>
<dbReference type="Pfam" id="PF00730">
    <property type="entry name" value="HhH-GPD"/>
    <property type="match status" value="1"/>
</dbReference>
<dbReference type="InterPro" id="IPR000445">
    <property type="entry name" value="HhH_motif"/>
</dbReference>
<dbReference type="EC" id="4.2.99.18" evidence="10"/>
<feature type="binding site" evidence="10">
    <location>
        <position position="220"/>
    </location>
    <ligand>
        <name>[4Fe-4S] cluster</name>
        <dbReference type="ChEBI" id="CHEBI:49883"/>
    </ligand>
</feature>
<keyword evidence="10" id="KW-0238">DNA-binding</keyword>
<dbReference type="FunFam" id="1.10.340.30:FF:000001">
    <property type="entry name" value="Endonuclease III"/>
    <property type="match status" value="1"/>
</dbReference>
<dbReference type="SUPFAM" id="SSF48150">
    <property type="entry name" value="DNA-glycosylase"/>
    <property type="match status" value="1"/>
</dbReference>
<dbReference type="HAMAP" id="MF_00942">
    <property type="entry name" value="Nth"/>
    <property type="match status" value="1"/>
</dbReference>
<organism evidence="12">
    <name type="scientific">uncultured spirochete</name>
    <dbReference type="NCBI Taxonomy" id="156406"/>
    <lineage>
        <taxon>Bacteria</taxon>
        <taxon>Pseudomonadati</taxon>
        <taxon>Spirochaetota</taxon>
        <taxon>Spirochaetia</taxon>
        <taxon>Spirochaetales</taxon>
        <taxon>environmental samples</taxon>
    </lineage>
</organism>
<evidence type="ECO:0000256" key="5">
    <source>
        <dbReference type="ARBA" id="ARBA00022801"/>
    </source>
</evidence>
<dbReference type="PANTHER" id="PTHR10359">
    <property type="entry name" value="A/G-SPECIFIC ADENINE GLYCOSYLASE/ENDONUCLEASE III"/>
    <property type="match status" value="1"/>
</dbReference>
<feature type="binding site" evidence="10">
    <location>
        <position position="214"/>
    </location>
    <ligand>
        <name>[4Fe-4S] cluster</name>
        <dbReference type="ChEBI" id="CHEBI:49883"/>
    </ligand>
</feature>
<dbReference type="InterPro" id="IPR005759">
    <property type="entry name" value="Nth"/>
</dbReference>
<keyword evidence="3 10" id="KW-0479">Metal-binding</keyword>
<feature type="binding site" evidence="10">
    <location>
        <position position="207"/>
    </location>
    <ligand>
        <name>[4Fe-4S] cluster</name>
        <dbReference type="ChEBI" id="CHEBI:49883"/>
    </ligand>
</feature>
<evidence type="ECO:0000256" key="4">
    <source>
        <dbReference type="ARBA" id="ARBA00022763"/>
    </source>
</evidence>
<sequence>MKKEPSETPGAAQSTALLLEEVHRRLAPIWPDAHPLLHYHGCFELLIAVILSAQTTDEQVNMVTEELFDRFPTAGKLAEADIAEVEQIIHPVGFFHVKARHIIDTAKVLEERFGGKIPPTLEQMLELPGVGRKTANLVASACHEVPGIIVDTHVLRVLLRLGVCPKKDAGLAESIVRVNLSPEKHTQFSYSVNRHGKFTCTARKPACTQEGMSCPLEDICPKIGAKG</sequence>
<proteinExistence type="inferred from homology"/>
<dbReference type="InterPro" id="IPR003265">
    <property type="entry name" value="HhH-GPD_domain"/>
</dbReference>
<comment type="catalytic activity">
    <reaction evidence="10">
        <text>2'-deoxyribonucleotide-(2'-deoxyribose 5'-phosphate)-2'-deoxyribonucleotide-DNA = a 3'-end 2'-deoxyribonucleotide-(2,3-dehydro-2,3-deoxyribose 5'-phosphate)-DNA + a 5'-end 5'-phospho-2'-deoxyribonucleoside-DNA + H(+)</text>
        <dbReference type="Rhea" id="RHEA:66592"/>
        <dbReference type="Rhea" id="RHEA-COMP:13180"/>
        <dbReference type="Rhea" id="RHEA-COMP:16897"/>
        <dbReference type="Rhea" id="RHEA-COMP:17067"/>
        <dbReference type="ChEBI" id="CHEBI:15378"/>
        <dbReference type="ChEBI" id="CHEBI:136412"/>
        <dbReference type="ChEBI" id="CHEBI:157695"/>
        <dbReference type="ChEBI" id="CHEBI:167181"/>
        <dbReference type="EC" id="4.2.99.18"/>
    </reaction>
</comment>
<dbReference type="SMART" id="SM00478">
    <property type="entry name" value="ENDO3c"/>
    <property type="match status" value="1"/>
</dbReference>
<accession>A0A3P3XU66</accession>
<dbReference type="CDD" id="cd00056">
    <property type="entry name" value="ENDO3c"/>
    <property type="match status" value="1"/>
</dbReference>
<comment type="function">
    <text evidence="10">DNA repair enzyme that has both DNA N-glycosylase activity and AP-lyase activity. The DNA N-glycosylase activity releases various damaged pyrimidines from DNA by cleaving the N-glycosidic bond, leaving an AP (apurinic/apyrimidinic) site. The AP-lyase activity cleaves the phosphodiester bond 3' to the AP site by a beta-elimination, leaving a 3'-terminal unsaturated sugar and a product with a terminal 5'-phosphate.</text>
</comment>
<dbReference type="PANTHER" id="PTHR10359:SF18">
    <property type="entry name" value="ENDONUCLEASE III"/>
    <property type="match status" value="1"/>
</dbReference>
<keyword evidence="7 10" id="KW-0411">Iron-sulfur</keyword>
<feature type="domain" description="HhH-GPD" evidence="11">
    <location>
        <begin position="51"/>
        <end position="198"/>
    </location>
</feature>
<dbReference type="GO" id="GO:0019104">
    <property type="term" value="F:DNA N-glycosylase activity"/>
    <property type="evidence" value="ECO:0007669"/>
    <property type="project" value="UniProtKB-UniRule"/>
</dbReference>
<dbReference type="InterPro" id="IPR023170">
    <property type="entry name" value="HhH_base_excis_C"/>
</dbReference>
<dbReference type="Gene3D" id="1.10.1670.10">
    <property type="entry name" value="Helix-hairpin-Helix base-excision DNA repair enzymes (C-terminal)"/>
    <property type="match status" value="1"/>
</dbReference>
<keyword evidence="4 10" id="KW-0227">DNA damage</keyword>
<keyword evidence="9 10" id="KW-0326">Glycosidase</keyword>
<evidence type="ECO:0000256" key="6">
    <source>
        <dbReference type="ARBA" id="ARBA00023004"/>
    </source>
</evidence>
<dbReference type="GO" id="GO:0006285">
    <property type="term" value="P:base-excision repair, AP site formation"/>
    <property type="evidence" value="ECO:0007669"/>
    <property type="project" value="TreeGrafter"/>
</dbReference>
<protein>
    <recommendedName>
        <fullName evidence="10">Endonuclease III</fullName>
        <ecNumber evidence="10">4.2.99.18</ecNumber>
    </recommendedName>
    <alternativeName>
        <fullName evidence="10">DNA-(apurinic or apyrimidinic site) lyase</fullName>
    </alternativeName>
</protein>
<dbReference type="InterPro" id="IPR011257">
    <property type="entry name" value="DNA_glycosylase"/>
</dbReference>
<keyword evidence="10 12" id="KW-0456">Lyase</keyword>
<evidence type="ECO:0000256" key="3">
    <source>
        <dbReference type="ARBA" id="ARBA00022723"/>
    </source>
</evidence>
<evidence type="ECO:0000259" key="11">
    <source>
        <dbReference type="SMART" id="SM00478"/>
    </source>
</evidence>
<dbReference type="GO" id="GO:0140078">
    <property type="term" value="F:class I DNA-(apurinic or apyrimidinic site) endonuclease activity"/>
    <property type="evidence" value="ECO:0007669"/>
    <property type="project" value="UniProtKB-EC"/>
</dbReference>
<reference evidence="12" key="1">
    <citation type="submission" date="2017-02" db="EMBL/GenBank/DDBJ databases">
        <authorList>
            <person name="Regsiter A."/>
            <person name="William W."/>
        </authorList>
    </citation>
    <scope>NUCLEOTIDE SEQUENCE</scope>
    <source>
        <strain evidence="12">BdmA 4</strain>
    </source>
</reference>
<evidence type="ECO:0000313" key="12">
    <source>
        <dbReference type="EMBL" id="SLM19463.1"/>
    </source>
</evidence>
<keyword evidence="5 10" id="KW-0378">Hydrolase</keyword>
<keyword evidence="6 10" id="KW-0408">Iron</keyword>
<evidence type="ECO:0000256" key="1">
    <source>
        <dbReference type="ARBA" id="ARBA00008343"/>
    </source>
</evidence>
<dbReference type="PIRSF" id="PIRSF001435">
    <property type="entry name" value="Nth"/>
    <property type="match status" value="1"/>
</dbReference>
<comment type="similarity">
    <text evidence="1 10">Belongs to the Nth/MutY family.</text>
</comment>
<dbReference type="EMBL" id="FWDO01000005">
    <property type="protein sequence ID" value="SLM19463.1"/>
    <property type="molecule type" value="Genomic_DNA"/>
</dbReference>
<keyword evidence="12" id="KW-0540">Nuclease</keyword>
<dbReference type="Gene3D" id="1.10.340.30">
    <property type="entry name" value="Hypothetical protein, domain 2"/>
    <property type="match status" value="1"/>
</dbReference>
<evidence type="ECO:0000256" key="8">
    <source>
        <dbReference type="ARBA" id="ARBA00023204"/>
    </source>
</evidence>
<name>A0A3P3XU66_9SPIR</name>
<dbReference type="GO" id="GO:0046872">
    <property type="term" value="F:metal ion binding"/>
    <property type="evidence" value="ECO:0007669"/>
    <property type="project" value="UniProtKB-KW"/>
</dbReference>
<evidence type="ECO:0000256" key="9">
    <source>
        <dbReference type="ARBA" id="ARBA00023295"/>
    </source>
</evidence>
<dbReference type="Pfam" id="PF00633">
    <property type="entry name" value="HHH"/>
    <property type="match status" value="1"/>
</dbReference>
<dbReference type="GO" id="GO:0051539">
    <property type="term" value="F:4 iron, 4 sulfur cluster binding"/>
    <property type="evidence" value="ECO:0007669"/>
    <property type="project" value="UniProtKB-UniRule"/>
</dbReference>
<evidence type="ECO:0000256" key="2">
    <source>
        <dbReference type="ARBA" id="ARBA00022485"/>
    </source>
</evidence>
<dbReference type="GO" id="GO:0003677">
    <property type="term" value="F:DNA binding"/>
    <property type="evidence" value="ECO:0007669"/>
    <property type="project" value="UniProtKB-UniRule"/>
</dbReference>
<dbReference type="AlphaFoldDB" id="A0A3P3XU66"/>
<evidence type="ECO:0000256" key="7">
    <source>
        <dbReference type="ARBA" id="ARBA00023014"/>
    </source>
</evidence>
<keyword evidence="12" id="KW-0255">Endonuclease</keyword>
<gene>
    <name evidence="10 12" type="primary">nth</name>
    <name evidence="12" type="ORF">SPIRO4BDMA_50978</name>
</gene>
<feature type="binding site" evidence="10">
    <location>
        <position position="200"/>
    </location>
    <ligand>
        <name>[4Fe-4S] cluster</name>
        <dbReference type="ChEBI" id="CHEBI:49883"/>
    </ligand>
</feature>
<comment type="cofactor">
    <cofactor evidence="10">
        <name>[4Fe-4S] cluster</name>
        <dbReference type="ChEBI" id="CHEBI:49883"/>
    </cofactor>
    <text evidence="10">Binds 1 [4Fe-4S] cluster.</text>
</comment>
<keyword evidence="8 10" id="KW-0234">DNA repair</keyword>
<keyword evidence="2 10" id="KW-0004">4Fe-4S</keyword>